<gene>
    <name evidence="1" type="ORF">AVEN_202847_1</name>
</gene>
<dbReference type="AlphaFoldDB" id="A0A4Y2DLL2"/>
<organism evidence="1 2">
    <name type="scientific">Araneus ventricosus</name>
    <name type="common">Orbweaver spider</name>
    <name type="synonym">Epeira ventricosa</name>
    <dbReference type="NCBI Taxonomy" id="182803"/>
    <lineage>
        <taxon>Eukaryota</taxon>
        <taxon>Metazoa</taxon>
        <taxon>Ecdysozoa</taxon>
        <taxon>Arthropoda</taxon>
        <taxon>Chelicerata</taxon>
        <taxon>Arachnida</taxon>
        <taxon>Araneae</taxon>
        <taxon>Araneomorphae</taxon>
        <taxon>Entelegynae</taxon>
        <taxon>Araneoidea</taxon>
        <taxon>Araneidae</taxon>
        <taxon>Araneus</taxon>
    </lineage>
</organism>
<accession>A0A4Y2DLL2</accession>
<proteinExistence type="predicted"/>
<protein>
    <submittedName>
        <fullName evidence="1">Uncharacterized protein</fullName>
    </submittedName>
</protein>
<dbReference type="EMBL" id="BGPR01000392">
    <property type="protein sequence ID" value="GBM17692.1"/>
    <property type="molecule type" value="Genomic_DNA"/>
</dbReference>
<evidence type="ECO:0000313" key="1">
    <source>
        <dbReference type="EMBL" id="GBM17692.1"/>
    </source>
</evidence>
<keyword evidence="2" id="KW-1185">Reference proteome</keyword>
<comment type="caution">
    <text evidence="1">The sequence shown here is derived from an EMBL/GenBank/DDBJ whole genome shotgun (WGS) entry which is preliminary data.</text>
</comment>
<reference evidence="1 2" key="1">
    <citation type="journal article" date="2019" name="Sci. Rep.">
        <title>Orb-weaving spider Araneus ventricosus genome elucidates the spidroin gene catalogue.</title>
        <authorList>
            <person name="Kono N."/>
            <person name="Nakamura H."/>
            <person name="Ohtoshi R."/>
            <person name="Moran D.A.P."/>
            <person name="Shinohara A."/>
            <person name="Yoshida Y."/>
            <person name="Fujiwara M."/>
            <person name="Mori M."/>
            <person name="Tomita M."/>
            <person name="Arakawa K."/>
        </authorList>
    </citation>
    <scope>NUCLEOTIDE SEQUENCE [LARGE SCALE GENOMIC DNA]</scope>
</reference>
<dbReference type="Proteomes" id="UP000499080">
    <property type="component" value="Unassembled WGS sequence"/>
</dbReference>
<name>A0A4Y2DLL2_ARAVE</name>
<sequence>MPPQWRHSQVVVKVGFVLDPHRPAYPSGWAGLRGSKTKPTFTTTCECRHCGGIDHNGGFRLQVYSTENNKASSLQYGKQQEVKFTLAKATRSQVYSTESNKESSLHYRKQQGVKFTVRKATRSQVYSAENNKESSLQCGKQQELKFTVRIAGG</sequence>
<evidence type="ECO:0000313" key="2">
    <source>
        <dbReference type="Proteomes" id="UP000499080"/>
    </source>
</evidence>